<dbReference type="Proteomes" id="UP001596439">
    <property type="component" value="Unassembled WGS sequence"/>
</dbReference>
<dbReference type="Pfam" id="PF03819">
    <property type="entry name" value="MazG"/>
    <property type="match status" value="1"/>
</dbReference>
<evidence type="ECO:0000259" key="1">
    <source>
        <dbReference type="Pfam" id="PF03819"/>
    </source>
</evidence>
<dbReference type="EMBL" id="JBHTCE010000001">
    <property type="protein sequence ID" value="MFC7389312.1"/>
    <property type="molecule type" value="Genomic_DNA"/>
</dbReference>
<protein>
    <submittedName>
        <fullName evidence="2">MazG nucleotide pyrophosphohydrolase domain-containing protein</fullName>
    </submittedName>
</protein>
<evidence type="ECO:0000313" key="3">
    <source>
        <dbReference type="Proteomes" id="UP001596439"/>
    </source>
</evidence>
<dbReference type="PANTHER" id="PTHR42692">
    <property type="entry name" value="NUCLEOTIDE PYROPHOSPHOHYDROLASE"/>
    <property type="match status" value="1"/>
</dbReference>
<dbReference type="InterPro" id="IPR047046">
    <property type="entry name" value="YpjD/YvdC"/>
</dbReference>
<sequence length="262" mass="29962">MREIQQKIDAMILHLGGYWRPLSGLARLLEEVGEVGGALRKGTADELKEELLDVLVISTCLANQYAISLQQPEVNGGEVTKEQLYFQIVEEAGEVARILNAYEGDKKLKPNRQGESLQLHIEQLQRAVISLGEQCNFELFDSLYALIDEKSTRDFGRFDHTPDPITEDSVRSYLKYQSGRYWGGIEPKPFEAIGRYIRRESHLLRFLKIAPFEGLDGFVIKLDRNGMIFKNLQNDLQLPSHFEVEIESFGCQKYIVIRPLSQ</sequence>
<organism evidence="2 3">
    <name type="scientific">Exiguobacterium aestuarii</name>
    <dbReference type="NCBI Taxonomy" id="273527"/>
    <lineage>
        <taxon>Bacteria</taxon>
        <taxon>Bacillati</taxon>
        <taxon>Bacillota</taxon>
        <taxon>Bacilli</taxon>
        <taxon>Bacillales</taxon>
        <taxon>Bacillales Family XII. Incertae Sedis</taxon>
        <taxon>Exiguobacterium</taxon>
    </lineage>
</organism>
<gene>
    <name evidence="2" type="ORF">ACFQO8_04090</name>
</gene>
<dbReference type="PANTHER" id="PTHR42692:SF1">
    <property type="entry name" value="NUCLEOTIDE PYROPHOSPHOHYDROLASE"/>
    <property type="match status" value="1"/>
</dbReference>
<feature type="domain" description="NTP pyrophosphohydrolase MazG-like" evidence="1">
    <location>
        <begin position="23"/>
        <end position="70"/>
    </location>
</feature>
<proteinExistence type="predicted"/>
<dbReference type="RefSeq" id="WP_251130579.1">
    <property type="nucleotide sequence ID" value="NZ_JBHSGY010000001.1"/>
</dbReference>
<reference evidence="3" key="1">
    <citation type="journal article" date="2019" name="Int. J. Syst. Evol. Microbiol.">
        <title>The Global Catalogue of Microorganisms (GCM) 10K type strain sequencing project: providing services to taxonomists for standard genome sequencing and annotation.</title>
        <authorList>
            <consortium name="The Broad Institute Genomics Platform"/>
            <consortium name="The Broad Institute Genome Sequencing Center for Infectious Disease"/>
            <person name="Wu L."/>
            <person name="Ma J."/>
        </authorList>
    </citation>
    <scope>NUCLEOTIDE SEQUENCE [LARGE SCALE GENOMIC DNA]</scope>
    <source>
        <strain evidence="3">CCUG 55590</strain>
    </source>
</reference>
<evidence type="ECO:0000313" key="2">
    <source>
        <dbReference type="EMBL" id="MFC7389312.1"/>
    </source>
</evidence>
<dbReference type="InterPro" id="IPR004518">
    <property type="entry name" value="MazG-like_dom"/>
</dbReference>
<comment type="caution">
    <text evidence="2">The sequence shown here is derived from an EMBL/GenBank/DDBJ whole genome shotgun (WGS) entry which is preliminary data.</text>
</comment>
<name>A0ABW2PIL5_9BACL</name>
<dbReference type="SUPFAM" id="SSF101386">
    <property type="entry name" value="all-alpha NTP pyrophosphatases"/>
    <property type="match status" value="1"/>
</dbReference>
<dbReference type="Gene3D" id="1.10.287.1080">
    <property type="entry name" value="MazG-like"/>
    <property type="match status" value="2"/>
</dbReference>
<accession>A0ABW2PIL5</accession>
<keyword evidence="3" id="KW-1185">Reference proteome</keyword>